<organism evidence="1 2">
    <name type="scientific">Polyplax serrata</name>
    <name type="common">Common mouse louse</name>
    <dbReference type="NCBI Taxonomy" id="468196"/>
    <lineage>
        <taxon>Eukaryota</taxon>
        <taxon>Metazoa</taxon>
        <taxon>Ecdysozoa</taxon>
        <taxon>Arthropoda</taxon>
        <taxon>Hexapoda</taxon>
        <taxon>Insecta</taxon>
        <taxon>Pterygota</taxon>
        <taxon>Neoptera</taxon>
        <taxon>Paraneoptera</taxon>
        <taxon>Psocodea</taxon>
        <taxon>Troctomorpha</taxon>
        <taxon>Phthiraptera</taxon>
        <taxon>Anoplura</taxon>
        <taxon>Polyplacidae</taxon>
        <taxon>Polyplax</taxon>
    </lineage>
</organism>
<protein>
    <submittedName>
        <fullName evidence="1">Uncharacterized protein</fullName>
    </submittedName>
</protein>
<proteinExistence type="predicted"/>
<comment type="caution">
    <text evidence="1">The sequence shown here is derived from an EMBL/GenBank/DDBJ whole genome shotgun (WGS) entry which is preliminary data.</text>
</comment>
<evidence type="ECO:0000313" key="2">
    <source>
        <dbReference type="Proteomes" id="UP001372834"/>
    </source>
</evidence>
<dbReference type="Proteomes" id="UP001372834">
    <property type="component" value="Unassembled WGS sequence"/>
</dbReference>
<dbReference type="AlphaFoldDB" id="A0AAN8S074"/>
<accession>A0AAN8S074</accession>
<sequence>MVCFTVEGHDRANSKYILPFSIPRTQRQLRPDMRRHVQSDIVIEDVLSVLVSDDKVARSLNQLAITFHVS</sequence>
<gene>
    <name evidence="1" type="ORF">RUM43_010123</name>
</gene>
<reference evidence="1 2" key="1">
    <citation type="submission" date="2023-10" db="EMBL/GenBank/DDBJ databases">
        <title>Genomes of two closely related lineages of the louse Polyplax serrata with different host specificities.</title>
        <authorList>
            <person name="Martinu J."/>
            <person name="Tarabai H."/>
            <person name="Stefka J."/>
            <person name="Hypsa V."/>
        </authorList>
    </citation>
    <scope>NUCLEOTIDE SEQUENCE [LARGE SCALE GENOMIC DNA]</scope>
    <source>
        <strain evidence="1">HR10_N</strain>
    </source>
</reference>
<evidence type="ECO:0000313" key="1">
    <source>
        <dbReference type="EMBL" id="KAK6636462.1"/>
    </source>
</evidence>
<name>A0AAN8S074_POLSC</name>
<dbReference type="EMBL" id="JAWJWE010000004">
    <property type="protein sequence ID" value="KAK6636462.1"/>
    <property type="molecule type" value="Genomic_DNA"/>
</dbReference>